<dbReference type="PANTHER" id="PTHR11136:SF0">
    <property type="entry name" value="DIHYDROFOLATE SYNTHETASE-RELATED"/>
    <property type="match status" value="1"/>
</dbReference>
<dbReference type="NCBIfam" id="TIGR01499">
    <property type="entry name" value="folC"/>
    <property type="match status" value="1"/>
</dbReference>
<keyword evidence="7 11" id="KW-0067">ATP-binding</keyword>
<dbReference type="Gene3D" id="3.40.1190.10">
    <property type="entry name" value="Mur-like, catalytic domain"/>
    <property type="match status" value="1"/>
</dbReference>
<comment type="cofactor">
    <cofactor evidence="1">
        <name>Mg(2+)</name>
        <dbReference type="ChEBI" id="CHEBI:18420"/>
    </cofactor>
</comment>
<dbReference type="GO" id="GO:0046872">
    <property type="term" value="F:metal ion binding"/>
    <property type="evidence" value="ECO:0007669"/>
    <property type="project" value="UniProtKB-KW"/>
</dbReference>
<dbReference type="GO" id="GO:0005737">
    <property type="term" value="C:cytoplasm"/>
    <property type="evidence" value="ECO:0007669"/>
    <property type="project" value="TreeGrafter"/>
</dbReference>
<evidence type="ECO:0000256" key="10">
    <source>
        <dbReference type="ARBA" id="ARBA00047493"/>
    </source>
</evidence>
<dbReference type="FunFam" id="3.40.1190.10:FF:000011">
    <property type="entry name" value="Folylpolyglutamate synthase/dihydrofolate synthase"/>
    <property type="match status" value="1"/>
</dbReference>
<evidence type="ECO:0000256" key="2">
    <source>
        <dbReference type="ARBA" id="ARBA00008276"/>
    </source>
</evidence>
<evidence type="ECO:0000259" key="13">
    <source>
        <dbReference type="Pfam" id="PF08245"/>
    </source>
</evidence>
<dbReference type="Gene3D" id="3.90.190.20">
    <property type="entry name" value="Mur ligase, C-terminal domain"/>
    <property type="match status" value="1"/>
</dbReference>
<comment type="similarity">
    <text evidence="2 11">Belongs to the folylpolyglutamate synthase family.</text>
</comment>
<dbReference type="AlphaFoldDB" id="A0A6N4TL35"/>
<organism evidence="14 15">
    <name type="scientific">Amedibacterium intestinale</name>
    <dbReference type="NCBI Taxonomy" id="2583452"/>
    <lineage>
        <taxon>Bacteria</taxon>
        <taxon>Bacillati</taxon>
        <taxon>Bacillota</taxon>
        <taxon>Erysipelotrichia</taxon>
        <taxon>Erysipelotrichales</taxon>
        <taxon>Erysipelotrichaceae</taxon>
        <taxon>Amedibacterium</taxon>
    </lineage>
</organism>
<evidence type="ECO:0000313" key="15">
    <source>
        <dbReference type="Proteomes" id="UP000464754"/>
    </source>
</evidence>
<dbReference type="InterPro" id="IPR036565">
    <property type="entry name" value="Mur-like_cat_sf"/>
</dbReference>
<evidence type="ECO:0000256" key="7">
    <source>
        <dbReference type="ARBA" id="ARBA00022840"/>
    </source>
</evidence>
<evidence type="ECO:0000256" key="8">
    <source>
        <dbReference type="ARBA" id="ARBA00022842"/>
    </source>
</evidence>
<dbReference type="GO" id="GO:0008841">
    <property type="term" value="F:dihydrofolate synthase activity"/>
    <property type="evidence" value="ECO:0007669"/>
    <property type="project" value="TreeGrafter"/>
</dbReference>
<proteinExistence type="inferred from homology"/>
<name>A0A6N4TL35_9FIRM</name>
<evidence type="ECO:0000256" key="11">
    <source>
        <dbReference type="PIRNR" id="PIRNR001563"/>
    </source>
</evidence>
<dbReference type="PROSITE" id="PS01011">
    <property type="entry name" value="FOLYLPOLYGLU_SYNT_1"/>
    <property type="match status" value="1"/>
</dbReference>
<protein>
    <recommendedName>
        <fullName evidence="3">tetrahydrofolate synthase</fullName>
        <ecNumber evidence="3">6.3.2.17</ecNumber>
    </recommendedName>
    <alternativeName>
        <fullName evidence="9">Tetrahydrofolylpolyglutamate synthase</fullName>
    </alternativeName>
</protein>
<evidence type="ECO:0000256" key="3">
    <source>
        <dbReference type="ARBA" id="ARBA00013025"/>
    </source>
</evidence>
<dbReference type="InterPro" id="IPR013221">
    <property type="entry name" value="Mur_ligase_cen"/>
</dbReference>
<dbReference type="GO" id="GO:0005524">
    <property type="term" value="F:ATP binding"/>
    <property type="evidence" value="ECO:0007669"/>
    <property type="project" value="UniProtKB-KW"/>
</dbReference>
<dbReference type="Pfam" id="PF08245">
    <property type="entry name" value="Mur_ligase_M"/>
    <property type="match status" value="1"/>
</dbReference>
<dbReference type="GO" id="GO:0004326">
    <property type="term" value="F:tetrahydrofolylpolyglutamate synthase activity"/>
    <property type="evidence" value="ECO:0007669"/>
    <property type="project" value="UniProtKB-EC"/>
</dbReference>
<evidence type="ECO:0000256" key="9">
    <source>
        <dbReference type="ARBA" id="ARBA00030592"/>
    </source>
</evidence>
<feature type="domain" description="Mur ligase central" evidence="13">
    <location>
        <begin position="44"/>
        <end position="194"/>
    </location>
</feature>
<sequence length="420" mass="48602">MWKDAKTLIEEIEHRKNRGNTLEHFKNYMESIGNPHKDIKAIHIAGTNGKGSTTNYIRSILQSAGYKTGSFTSPYIITHRDRIRINDIYISEEKFVEIAQQYYDGWMKWDLSMFEIDMAIACIWFKEQQVDVAVFETGLGGRLDFTNILTPMVSVITNIGMDHMELLGDTYEKIAEEKAGIIKEGIDVITAERKEECLHVFFQHAKNMKSTCICTEEVIPVWKDKHLYFNYKGYKDIALSTKAKYQCSNAALALETIFYLHEHKKLHVTQEQIRKGLYEAVWIGRFEVLREEPLFIIDGAHNSHGINALCNSLKGIQDIQVIFSVLKDKNFEEMLQQLETITKDITVCPFMNARALDIHILENRPHITVKDSYEIAIQEALKKEKPIVVTGSLYFISEVRKWIYDTGLLNKEKSNRINYL</sequence>
<dbReference type="InterPro" id="IPR001645">
    <property type="entry name" value="Folylpolyglutamate_synth"/>
</dbReference>
<accession>A0A6N4TL35</accession>
<dbReference type="EC" id="6.3.2.17" evidence="3"/>
<gene>
    <name evidence="14" type="primary">folC</name>
    <name evidence="14" type="ORF">Aargi30884_21940</name>
</gene>
<evidence type="ECO:0000256" key="4">
    <source>
        <dbReference type="ARBA" id="ARBA00022598"/>
    </source>
</evidence>
<feature type="domain" description="Mur ligase C-terminal" evidence="12">
    <location>
        <begin position="284"/>
        <end position="392"/>
    </location>
</feature>
<reference evidence="15" key="1">
    <citation type="submission" date="2019-05" db="EMBL/GenBank/DDBJ databases">
        <title>Complete genome sequencing of Absiella argi strain JCM 30884.</title>
        <authorList>
            <person name="Sakamoto M."/>
            <person name="Murakami T."/>
            <person name="Mori H."/>
        </authorList>
    </citation>
    <scope>NUCLEOTIDE SEQUENCE [LARGE SCALE GENOMIC DNA]</scope>
    <source>
        <strain evidence="15">JCM 30884</strain>
    </source>
</reference>
<evidence type="ECO:0000259" key="12">
    <source>
        <dbReference type="Pfam" id="PF02875"/>
    </source>
</evidence>
<keyword evidence="5" id="KW-0479">Metal-binding</keyword>
<keyword evidence="15" id="KW-1185">Reference proteome</keyword>
<evidence type="ECO:0000256" key="6">
    <source>
        <dbReference type="ARBA" id="ARBA00022741"/>
    </source>
</evidence>
<dbReference type="PIRSF" id="PIRSF001563">
    <property type="entry name" value="Folylpolyglu_synth"/>
    <property type="match status" value="1"/>
</dbReference>
<keyword evidence="8" id="KW-0460">Magnesium</keyword>
<dbReference type="KEGG" id="aarg:Aargi30884_21940"/>
<dbReference type="InterPro" id="IPR036615">
    <property type="entry name" value="Mur_ligase_C_dom_sf"/>
</dbReference>
<evidence type="ECO:0000256" key="5">
    <source>
        <dbReference type="ARBA" id="ARBA00022723"/>
    </source>
</evidence>
<keyword evidence="4 11" id="KW-0436">Ligase</keyword>
<dbReference type="Proteomes" id="UP000464754">
    <property type="component" value="Chromosome"/>
</dbReference>
<dbReference type="SUPFAM" id="SSF53623">
    <property type="entry name" value="MurD-like peptide ligases, catalytic domain"/>
    <property type="match status" value="1"/>
</dbReference>
<dbReference type="EMBL" id="AP019695">
    <property type="protein sequence ID" value="BBK23291.1"/>
    <property type="molecule type" value="Genomic_DNA"/>
</dbReference>
<keyword evidence="6 11" id="KW-0547">Nucleotide-binding</keyword>
<dbReference type="PANTHER" id="PTHR11136">
    <property type="entry name" value="FOLYLPOLYGLUTAMATE SYNTHASE-RELATED"/>
    <property type="match status" value="1"/>
</dbReference>
<dbReference type="Pfam" id="PF02875">
    <property type="entry name" value="Mur_ligase_C"/>
    <property type="match status" value="1"/>
</dbReference>
<dbReference type="SUPFAM" id="SSF53244">
    <property type="entry name" value="MurD-like peptide ligases, peptide-binding domain"/>
    <property type="match status" value="1"/>
</dbReference>
<dbReference type="PROSITE" id="PS01012">
    <property type="entry name" value="FOLYLPOLYGLU_SYNT_2"/>
    <property type="match status" value="1"/>
</dbReference>
<evidence type="ECO:0000313" key="14">
    <source>
        <dbReference type="EMBL" id="BBK23291.1"/>
    </source>
</evidence>
<comment type="catalytic activity">
    <reaction evidence="10">
        <text>(6S)-5,6,7,8-tetrahydrofolyl-(gamma-L-Glu)(n) + L-glutamate + ATP = (6S)-5,6,7,8-tetrahydrofolyl-(gamma-L-Glu)(n+1) + ADP + phosphate + H(+)</text>
        <dbReference type="Rhea" id="RHEA:10580"/>
        <dbReference type="Rhea" id="RHEA-COMP:14738"/>
        <dbReference type="Rhea" id="RHEA-COMP:14740"/>
        <dbReference type="ChEBI" id="CHEBI:15378"/>
        <dbReference type="ChEBI" id="CHEBI:29985"/>
        <dbReference type="ChEBI" id="CHEBI:30616"/>
        <dbReference type="ChEBI" id="CHEBI:43474"/>
        <dbReference type="ChEBI" id="CHEBI:141005"/>
        <dbReference type="ChEBI" id="CHEBI:456216"/>
        <dbReference type="EC" id="6.3.2.17"/>
    </reaction>
</comment>
<dbReference type="InterPro" id="IPR004101">
    <property type="entry name" value="Mur_ligase_C"/>
</dbReference>
<dbReference type="RefSeq" id="WP_163052272.1">
    <property type="nucleotide sequence ID" value="NZ_AP019695.1"/>
</dbReference>
<evidence type="ECO:0000256" key="1">
    <source>
        <dbReference type="ARBA" id="ARBA00001946"/>
    </source>
</evidence>
<dbReference type="InterPro" id="IPR018109">
    <property type="entry name" value="Folylpolyglutamate_synth_CS"/>
</dbReference>